<dbReference type="EMBL" id="AP018174">
    <property type="protein sequence ID" value="BAY15388.1"/>
    <property type="molecule type" value="Genomic_DNA"/>
</dbReference>
<evidence type="ECO:0000313" key="4">
    <source>
        <dbReference type="EMBL" id="BAY15388.1"/>
    </source>
</evidence>
<keyword evidence="5" id="KW-1185">Reference proteome</keyword>
<keyword evidence="2" id="KW-0812">Transmembrane</keyword>
<dbReference type="PANTHER" id="PTHR30570">
    <property type="entry name" value="PERIPLASMIC PHOSPHATE BINDING COMPONENT OF PHOSPHATE ABC TRANSPORTER"/>
    <property type="match status" value="1"/>
</dbReference>
<sequence>MRNYFQGKKTIQPTMTQQHRTNETKVLVLTLAITLGLVGGLLWWFSHSYGIKAGYFNRTRVDTPSTDTFSQVPNVPTGLFSYGGSTTWAPIRQQVDSAVKIVWPRFQLRYTEPIEAAPGSGTGIKMLLGNQLAFSQSSRALKPEENEQAKQLGFTIKAVPVAIDGIAIAVHPNLNLPGLTLAQLKDIYTGKITNWEQLGGTKLPITPYSRRPEDSGTIEFFDENVLGGEKFGGNVQFIDTTTNALKEIAKNPGAIYYASAPEVVGQCSIKALPLGRQPDKFVEPYKKPYIPLEKCPRQRNQLNTEAFQTGEYPITRRLFVIVKQNGQSDQQAGEAYANLLLTNQGQELIAKAGFVRLR</sequence>
<dbReference type="InterPro" id="IPR050811">
    <property type="entry name" value="Phosphate_ABC_transporter"/>
</dbReference>
<dbReference type="Proteomes" id="UP000218287">
    <property type="component" value="Chromosome"/>
</dbReference>
<dbReference type="Gene3D" id="3.40.190.10">
    <property type="entry name" value="Periplasmic binding protein-like II"/>
    <property type="match status" value="2"/>
</dbReference>
<keyword evidence="1" id="KW-0732">Signal</keyword>
<dbReference type="CDD" id="cd13653">
    <property type="entry name" value="PBP2_phosphate_like_1"/>
    <property type="match status" value="1"/>
</dbReference>
<reference evidence="4 5" key="1">
    <citation type="submission" date="2017-06" db="EMBL/GenBank/DDBJ databases">
        <title>Genome sequencing of cyanobaciteial culture collection at National Institute for Environmental Studies (NIES).</title>
        <authorList>
            <person name="Hirose Y."/>
            <person name="Shimura Y."/>
            <person name="Fujisawa T."/>
            <person name="Nakamura Y."/>
            <person name="Kawachi M."/>
        </authorList>
    </citation>
    <scope>NUCLEOTIDE SEQUENCE [LARGE SCALE GENOMIC DNA]</scope>
    <source>
        <strain evidence="4 5">NIES-21</strain>
    </source>
</reference>
<protein>
    <submittedName>
        <fullName evidence="4">Periplasmic phosphate-binding protein of phosphate ABC transporter</fullName>
    </submittedName>
</protein>
<organism evidence="4 5">
    <name type="scientific">Anabaenopsis circularis NIES-21</name>
    <dbReference type="NCBI Taxonomy" id="1085406"/>
    <lineage>
        <taxon>Bacteria</taxon>
        <taxon>Bacillati</taxon>
        <taxon>Cyanobacteriota</taxon>
        <taxon>Cyanophyceae</taxon>
        <taxon>Nostocales</taxon>
        <taxon>Nodulariaceae</taxon>
        <taxon>Anabaenopsis</taxon>
    </lineage>
</organism>
<name>A0A1Z4GDK4_9CYAN</name>
<evidence type="ECO:0000256" key="1">
    <source>
        <dbReference type="ARBA" id="ARBA00022729"/>
    </source>
</evidence>
<dbReference type="PANTHER" id="PTHR30570:SF1">
    <property type="entry name" value="PHOSPHATE-BINDING PROTEIN PSTS"/>
    <property type="match status" value="1"/>
</dbReference>
<dbReference type="AlphaFoldDB" id="A0A1Z4GDK4"/>
<dbReference type="SUPFAM" id="SSF53850">
    <property type="entry name" value="Periplasmic binding protein-like II"/>
    <property type="match status" value="1"/>
</dbReference>
<dbReference type="InterPro" id="IPR024370">
    <property type="entry name" value="PBP_domain"/>
</dbReference>
<evidence type="ECO:0000256" key="2">
    <source>
        <dbReference type="SAM" id="Phobius"/>
    </source>
</evidence>
<feature type="domain" description="PBP" evidence="3">
    <location>
        <begin position="80"/>
        <end position="342"/>
    </location>
</feature>
<evidence type="ECO:0000313" key="5">
    <source>
        <dbReference type="Proteomes" id="UP000218287"/>
    </source>
</evidence>
<keyword evidence="2" id="KW-1133">Transmembrane helix</keyword>
<feature type="transmembrane region" description="Helical" evidence="2">
    <location>
        <begin position="26"/>
        <end position="45"/>
    </location>
</feature>
<proteinExistence type="predicted"/>
<accession>A0A1Z4GDK4</accession>
<keyword evidence="2" id="KW-0472">Membrane</keyword>
<evidence type="ECO:0000259" key="3">
    <source>
        <dbReference type="Pfam" id="PF12849"/>
    </source>
</evidence>
<dbReference type="Pfam" id="PF12849">
    <property type="entry name" value="PBP_like_2"/>
    <property type="match status" value="1"/>
</dbReference>
<gene>
    <name evidence="4" type="ORF">NIES21_12050</name>
</gene>